<dbReference type="GO" id="GO:0004312">
    <property type="term" value="F:fatty acid synthase activity"/>
    <property type="evidence" value="ECO:0007669"/>
    <property type="project" value="TreeGrafter"/>
</dbReference>
<dbReference type="SMART" id="SM01294">
    <property type="entry name" value="PKS_PP_betabranch"/>
    <property type="match status" value="1"/>
</dbReference>
<feature type="domain" description="Ketosynthase family 3 (KS3)" evidence="6">
    <location>
        <begin position="10"/>
        <end position="437"/>
    </location>
</feature>
<feature type="domain" description="Carrier" evidence="5">
    <location>
        <begin position="907"/>
        <end position="985"/>
    </location>
</feature>
<dbReference type="InterPro" id="IPR014030">
    <property type="entry name" value="Ketoacyl_synth_N"/>
</dbReference>
<dbReference type="SMART" id="SM00823">
    <property type="entry name" value="PKS_PP"/>
    <property type="match status" value="2"/>
</dbReference>
<dbReference type="SUPFAM" id="SSF47336">
    <property type="entry name" value="ACP-like"/>
    <property type="match status" value="2"/>
</dbReference>
<evidence type="ECO:0000256" key="3">
    <source>
        <dbReference type="ARBA" id="ARBA00022679"/>
    </source>
</evidence>
<dbReference type="Gene3D" id="3.30.70.3290">
    <property type="match status" value="3"/>
</dbReference>
<feature type="domain" description="Ketosynthase family 3 (KS3)" evidence="6">
    <location>
        <begin position="1001"/>
        <end position="1418"/>
    </location>
</feature>
<dbReference type="InterPro" id="IPR014031">
    <property type="entry name" value="Ketoacyl_synth_C"/>
</dbReference>
<dbReference type="InterPro" id="IPR016035">
    <property type="entry name" value="Acyl_Trfase/lysoPLipase"/>
</dbReference>
<dbReference type="InterPro" id="IPR016039">
    <property type="entry name" value="Thiolase-like"/>
</dbReference>
<name>A0A7X0IC91_9ACTN</name>
<dbReference type="InterPro" id="IPR032821">
    <property type="entry name" value="PKS_assoc"/>
</dbReference>
<dbReference type="PROSITE" id="PS50075">
    <property type="entry name" value="CARRIER"/>
    <property type="match status" value="2"/>
</dbReference>
<dbReference type="GO" id="GO:0071770">
    <property type="term" value="P:DIM/DIP cell wall layer assembly"/>
    <property type="evidence" value="ECO:0007669"/>
    <property type="project" value="TreeGrafter"/>
</dbReference>
<dbReference type="InterPro" id="IPR014043">
    <property type="entry name" value="Acyl_transferase_dom"/>
</dbReference>
<dbReference type="Gene3D" id="3.40.47.10">
    <property type="match status" value="2"/>
</dbReference>
<organism evidence="7 8">
    <name type="scientific">Sphaerisporangium rubeum</name>
    <dbReference type="NCBI Taxonomy" id="321317"/>
    <lineage>
        <taxon>Bacteria</taxon>
        <taxon>Bacillati</taxon>
        <taxon>Actinomycetota</taxon>
        <taxon>Actinomycetes</taxon>
        <taxon>Streptosporangiales</taxon>
        <taxon>Streptosporangiaceae</taxon>
        <taxon>Sphaerisporangium</taxon>
    </lineage>
</organism>
<dbReference type="InterPro" id="IPR001227">
    <property type="entry name" value="Ac_transferase_dom_sf"/>
</dbReference>
<evidence type="ECO:0000256" key="2">
    <source>
        <dbReference type="ARBA" id="ARBA00022553"/>
    </source>
</evidence>
<dbReference type="SMART" id="SM00827">
    <property type="entry name" value="PKS_AT"/>
    <property type="match status" value="1"/>
</dbReference>
<keyword evidence="1" id="KW-0596">Phosphopantetheine</keyword>
<dbReference type="PROSITE" id="PS00606">
    <property type="entry name" value="KS3_1"/>
    <property type="match status" value="2"/>
</dbReference>
<dbReference type="InterPro" id="IPR020806">
    <property type="entry name" value="PKS_PP-bd"/>
</dbReference>
<dbReference type="InterPro" id="IPR036736">
    <property type="entry name" value="ACP-like_sf"/>
</dbReference>
<dbReference type="PANTHER" id="PTHR43775">
    <property type="entry name" value="FATTY ACID SYNTHASE"/>
    <property type="match status" value="1"/>
</dbReference>
<dbReference type="PANTHER" id="PTHR43775:SF37">
    <property type="entry name" value="SI:DKEY-61P9.11"/>
    <property type="match status" value="1"/>
</dbReference>
<dbReference type="Pfam" id="PF02801">
    <property type="entry name" value="Ketoacyl-synt_C"/>
    <property type="match status" value="2"/>
</dbReference>
<feature type="domain" description="Carrier" evidence="5">
    <location>
        <begin position="1728"/>
        <end position="1808"/>
    </location>
</feature>
<protein>
    <submittedName>
        <fullName evidence="7">Acyl transferase domain-containing protein</fullName>
    </submittedName>
</protein>
<keyword evidence="3 7" id="KW-0808">Transferase</keyword>
<dbReference type="FunFam" id="3.40.47.10:FF:000019">
    <property type="entry name" value="Polyketide synthase type I"/>
    <property type="match status" value="2"/>
</dbReference>
<dbReference type="GO" id="GO:0005737">
    <property type="term" value="C:cytoplasm"/>
    <property type="evidence" value="ECO:0007669"/>
    <property type="project" value="TreeGrafter"/>
</dbReference>
<dbReference type="InterPro" id="IPR020841">
    <property type="entry name" value="PKS_Beta-ketoAc_synthase_dom"/>
</dbReference>
<evidence type="ECO:0000256" key="1">
    <source>
        <dbReference type="ARBA" id="ARBA00022450"/>
    </source>
</evidence>
<feature type="region of interest" description="Disordered" evidence="4">
    <location>
        <begin position="1847"/>
        <end position="1866"/>
    </location>
</feature>
<dbReference type="RefSeq" id="WP_184978285.1">
    <property type="nucleotide sequence ID" value="NZ_BAAALO010000060.1"/>
</dbReference>
<dbReference type="Pfam" id="PF00550">
    <property type="entry name" value="PP-binding"/>
    <property type="match status" value="2"/>
</dbReference>
<evidence type="ECO:0000256" key="4">
    <source>
        <dbReference type="SAM" id="MobiDB-lite"/>
    </source>
</evidence>
<keyword evidence="8" id="KW-1185">Reference proteome</keyword>
<dbReference type="SUPFAM" id="SSF55048">
    <property type="entry name" value="Probable ACP-binding domain of malonyl-CoA ACP transacylase"/>
    <property type="match status" value="1"/>
</dbReference>
<dbReference type="PROSITE" id="PS52004">
    <property type="entry name" value="KS3_2"/>
    <property type="match status" value="2"/>
</dbReference>
<accession>A0A7X0IC91</accession>
<dbReference type="GO" id="GO:0004315">
    <property type="term" value="F:3-oxoacyl-[acyl-carrier-protein] synthase activity"/>
    <property type="evidence" value="ECO:0007669"/>
    <property type="project" value="InterPro"/>
</dbReference>
<dbReference type="InterPro" id="IPR050091">
    <property type="entry name" value="PKS_NRPS_Biosynth_Enz"/>
</dbReference>
<dbReference type="Gene3D" id="1.10.1200.10">
    <property type="entry name" value="ACP-like"/>
    <property type="match status" value="2"/>
</dbReference>
<dbReference type="SUPFAM" id="SSF53901">
    <property type="entry name" value="Thiolase-like"/>
    <property type="match status" value="2"/>
</dbReference>
<dbReference type="GO" id="GO:0006633">
    <property type="term" value="P:fatty acid biosynthetic process"/>
    <property type="evidence" value="ECO:0007669"/>
    <property type="project" value="InterPro"/>
</dbReference>
<reference evidence="7 8" key="1">
    <citation type="submission" date="2020-08" db="EMBL/GenBank/DDBJ databases">
        <title>Sequencing the genomes of 1000 actinobacteria strains.</title>
        <authorList>
            <person name="Klenk H.-P."/>
        </authorList>
    </citation>
    <scope>NUCLEOTIDE SEQUENCE [LARGE SCALE GENOMIC DNA]</scope>
    <source>
        <strain evidence="7 8">DSM 44936</strain>
    </source>
</reference>
<dbReference type="Proteomes" id="UP000555564">
    <property type="component" value="Unassembled WGS sequence"/>
</dbReference>
<dbReference type="Pfam" id="PF00109">
    <property type="entry name" value="ketoacyl-synt"/>
    <property type="match status" value="2"/>
</dbReference>
<dbReference type="SMART" id="SM00825">
    <property type="entry name" value="PKS_KS"/>
    <property type="match status" value="2"/>
</dbReference>
<evidence type="ECO:0000259" key="5">
    <source>
        <dbReference type="PROSITE" id="PS50075"/>
    </source>
</evidence>
<dbReference type="Pfam" id="PF00698">
    <property type="entry name" value="Acyl_transf_1"/>
    <property type="match status" value="1"/>
</dbReference>
<gene>
    <name evidence="7" type="ORF">BJ992_000443</name>
</gene>
<dbReference type="InterPro" id="IPR009081">
    <property type="entry name" value="PP-bd_ACP"/>
</dbReference>
<evidence type="ECO:0000313" key="8">
    <source>
        <dbReference type="Proteomes" id="UP000555564"/>
    </source>
</evidence>
<dbReference type="Gene3D" id="3.40.366.10">
    <property type="entry name" value="Malonyl-Coenzyme A Acyl Carrier Protein, domain 2"/>
    <property type="match status" value="1"/>
</dbReference>
<keyword evidence="2" id="KW-0597">Phosphoprotein</keyword>
<dbReference type="InterPro" id="IPR016036">
    <property type="entry name" value="Malonyl_transacylase_ACP-bd"/>
</dbReference>
<dbReference type="GO" id="GO:0005886">
    <property type="term" value="C:plasma membrane"/>
    <property type="evidence" value="ECO:0007669"/>
    <property type="project" value="TreeGrafter"/>
</dbReference>
<sequence>MSEYAAAPRPDDVAVVGIGCRFPGGVRTVQALWRALLDGADVLEKVPADRWDGDFHSSDPKRSGAMYADQGGFLDDIDRFDADYFGISPREAAEMDPQQRILLEVAAEAMEDAGVPRDRWEGTRTGVHVGMLGSDYLLLHARTAGTAGIGPHFATGKEFSFAAGRVAYTFGLRGGAMTVNTACSSSLTALHLACRALRDGEVDTALAGGTNALVTPDLSVFMSKVQALSPTGRCRPFDARADGIARGEGCAVVVLKRYADAIRDHDQIHGIVIGGAVNHDGRSAGLTVPNVEAQVELLRRALASAGVGADVPRYVEAHGTGTPLGDPLELSALAEVLGRGRSSGEPLLVGSLKANFGHMDATAGVAGLLKVLLVARHRVVPPQINFDAPTPLIEWAGSGLEVPRGPIPLPGPASVPVVAGVSAFGLSGTNVHLVVRGPEPEPAAVSSPLGPDTLVISATTAAGLRALAGDHAAALTDGEGLAGRLATAAVRRTHLAHRLAVVGDGAAPLRAALQAYHDGRPHDAVLHGEAGLAGAPVVYAFSGHGAQWPGAGMDLYREDAVFRAALDECDAELRAHTGWSLLDVLADPGPAALRATGTGQPALFGLQVALARLWESWGVRPDAVIGHSMGEIAAACVAGALTLPDAARLIVERSRVLEDATGTGAMASADLGAEPAGKWLARRHPDVTVAAVNGPRSVVLSGPRLQIADAVRRLQEEGVEAVELSVEYPSHGPLMVPYGRELRRRARLRPSAPAIPFLSTADPGGGPRALDAEYWEHNLCRPVMFWPVADRLLAGGDVVFVEIGAHPVLSRPLRDMIARRGRRGVVVASLVRGERGAAVQARSRAALHIAGVAVDWARGYEGPVRAAPLPPPRWADRRHWLAGVPRGVQSTVPVADAVPAVALGRVETTGDLADTAHASLAEVLGHPAGTRLPETRGLVELGLDSVSAVEFAERLARATGRPLDAADVLTHATLGGLIAHLRRETATARDEPADRPAPAGPEPIAIVGLACRVPGAADAGEFWDLLSAGRDAIVPVPPGRWDAGRLLEDGLTVTASGGFLEAVDGFDHGFFRVSAREARSMDPQQRLFLEVAWEALEHAGLSADGLRGSRTGVFVGLNSTDYQQLLLGGGNDVDLYYGTGNSFSGAAGRLSYMLGLRGPSMAVDTACASSLTAVHLACQSLRAGESEVAVAGGANVMVTPTIFRAMSAAGALSRDGRCKTFDDAADGYGRGEGAGVVVLKRLSCALRDGDRVLAVIQGSAVNQDGASGGLTVPSGAAQREVIGDALRQAGVRPDEVEYVEAHGTGTPLGDAIELRALAAALRPGGAAEKPLLVGSVKTNIGHLEAAAGIAGLIKVVLSLIHRVIPRHLNYEVPTRQIDWPQTSLRVPAEPVAWTGGSRTAGVSAFGFTGTNTHVVLREPPAVAGPPDAADMPVVLAVSARTAPALEAAVALMRERLAVTPEEEIADLCWTSTARRTHHEHRIAVVGHSTGELAGRLAAPRHRAVVPDGETRPLLVRLGPDAPGRGWFDDAAPAPGADPGEIFGRVERELRSTGVPGAETLAGHLALAGLCRALGVVPETWIGGPGPAAHAAAVTAGRTTLAEAAEALAAGHPPRLAAGPAGQGQGRGELVLELGADGFTLLLAGEVVYRASAREPLELLAALHVRGARVDWSRTAGPGRQVTSLPSYPWQRTRHWVENAAGVAAPVAAPPVAAGPLKETPLSARVRATPEALREEVLLGPLLGLVAEVLGGATDIDPDQGFFNMGFDSVLSLRLKRAAEAALGKELPNTVVFECPTPRSFARFIVVELCGEHAKAPGPEAVPDGGELSGLSDEELAARVAVALAGSATPGAADTARHRSPAKGTDR</sequence>
<dbReference type="EMBL" id="JACHIU010000001">
    <property type="protein sequence ID" value="MBB6471012.1"/>
    <property type="molecule type" value="Genomic_DNA"/>
</dbReference>
<dbReference type="InterPro" id="IPR018201">
    <property type="entry name" value="Ketoacyl_synth_AS"/>
</dbReference>
<dbReference type="CDD" id="cd00833">
    <property type="entry name" value="PKS"/>
    <property type="match status" value="2"/>
</dbReference>
<dbReference type="GO" id="GO:0031177">
    <property type="term" value="F:phosphopantetheine binding"/>
    <property type="evidence" value="ECO:0007669"/>
    <property type="project" value="InterPro"/>
</dbReference>
<evidence type="ECO:0000259" key="6">
    <source>
        <dbReference type="PROSITE" id="PS52004"/>
    </source>
</evidence>
<comment type="caution">
    <text evidence="7">The sequence shown here is derived from an EMBL/GenBank/DDBJ whole genome shotgun (WGS) entry which is preliminary data.</text>
</comment>
<dbReference type="Pfam" id="PF16197">
    <property type="entry name" value="KAsynt_C_assoc"/>
    <property type="match status" value="2"/>
</dbReference>
<dbReference type="SUPFAM" id="SSF52151">
    <property type="entry name" value="FabD/lysophospholipase-like"/>
    <property type="match status" value="1"/>
</dbReference>
<evidence type="ECO:0000313" key="7">
    <source>
        <dbReference type="EMBL" id="MBB6471012.1"/>
    </source>
</evidence>
<proteinExistence type="predicted"/>